<accession>A0A1C4WGJ4</accession>
<dbReference type="Proteomes" id="UP000198242">
    <property type="component" value="Chromosome I"/>
</dbReference>
<dbReference type="GO" id="GO:0032259">
    <property type="term" value="P:methylation"/>
    <property type="evidence" value="ECO:0007669"/>
    <property type="project" value="UniProtKB-KW"/>
</dbReference>
<protein>
    <submittedName>
        <fullName evidence="2">Methyltransferase domain-containing protein</fullName>
    </submittedName>
</protein>
<dbReference type="CDD" id="cd02440">
    <property type="entry name" value="AdoMet_MTases"/>
    <property type="match status" value="1"/>
</dbReference>
<keyword evidence="2" id="KW-0489">Methyltransferase</keyword>
<dbReference type="InterPro" id="IPR029063">
    <property type="entry name" value="SAM-dependent_MTases_sf"/>
</dbReference>
<keyword evidence="3" id="KW-1185">Reference proteome</keyword>
<sequence>MSVPIPPPTAAEAKACCAATYGSDVVALLLGDSYHPGGLALTRRLADRLDLRAGEIVLDVASGRGSTALMLATEYEVDVTGVDLSDANVARATDVAQAGGLADRIRFEVGDAERLPVDAQSVDAVVCECAFCTFPDKPTAAAEFARVLRPGGRLGITDVTVNSERLPPELAGLGAWIACIADARPLDAYAALLSGAGLTVTHTERRDDAMVAMIDQIEARLALVWMTARARAEALGVDFDRAPAVLAAARAAIADHVLGYALLTAVKPH</sequence>
<feature type="domain" description="Methyltransferase" evidence="1">
    <location>
        <begin position="57"/>
        <end position="152"/>
    </location>
</feature>
<keyword evidence="2" id="KW-0808">Transferase</keyword>
<dbReference type="Pfam" id="PF13649">
    <property type="entry name" value="Methyltransf_25"/>
    <property type="match status" value="1"/>
</dbReference>
<proteinExistence type="predicted"/>
<dbReference type="OrthoDB" id="9797252at2"/>
<dbReference type="PANTHER" id="PTHR44068">
    <property type="entry name" value="ZGC:194242"/>
    <property type="match status" value="1"/>
</dbReference>
<dbReference type="InterPro" id="IPR041698">
    <property type="entry name" value="Methyltransf_25"/>
</dbReference>
<gene>
    <name evidence="2" type="ORF">GA0074695_2414</name>
</gene>
<name>A0A1C4WGJ4_MICVI</name>
<dbReference type="Gene3D" id="3.40.50.150">
    <property type="entry name" value="Vaccinia Virus protein VP39"/>
    <property type="match status" value="1"/>
</dbReference>
<reference evidence="3" key="1">
    <citation type="submission" date="2016-06" db="EMBL/GenBank/DDBJ databases">
        <authorList>
            <person name="Varghese N."/>
            <person name="Submissions Spin"/>
        </authorList>
    </citation>
    <scope>NUCLEOTIDE SEQUENCE [LARGE SCALE GENOMIC DNA]</scope>
    <source>
        <strain evidence="3">DSM 43909</strain>
    </source>
</reference>
<evidence type="ECO:0000313" key="3">
    <source>
        <dbReference type="Proteomes" id="UP000198242"/>
    </source>
</evidence>
<dbReference type="RefSeq" id="WP_089006326.1">
    <property type="nucleotide sequence ID" value="NZ_LT607411.1"/>
</dbReference>
<dbReference type="EMBL" id="LT607411">
    <property type="protein sequence ID" value="SCE95269.1"/>
    <property type="molecule type" value="Genomic_DNA"/>
</dbReference>
<dbReference type="SUPFAM" id="SSF53335">
    <property type="entry name" value="S-adenosyl-L-methionine-dependent methyltransferases"/>
    <property type="match status" value="1"/>
</dbReference>
<dbReference type="InterPro" id="IPR050447">
    <property type="entry name" value="Erg6_SMT_methyltransf"/>
</dbReference>
<evidence type="ECO:0000259" key="1">
    <source>
        <dbReference type="Pfam" id="PF13649"/>
    </source>
</evidence>
<organism evidence="2 3">
    <name type="scientific">Micromonospora viridifaciens</name>
    <dbReference type="NCBI Taxonomy" id="1881"/>
    <lineage>
        <taxon>Bacteria</taxon>
        <taxon>Bacillati</taxon>
        <taxon>Actinomycetota</taxon>
        <taxon>Actinomycetes</taxon>
        <taxon>Micromonosporales</taxon>
        <taxon>Micromonosporaceae</taxon>
        <taxon>Micromonospora</taxon>
    </lineage>
</organism>
<evidence type="ECO:0000313" key="2">
    <source>
        <dbReference type="EMBL" id="SCE95269.1"/>
    </source>
</evidence>
<dbReference type="PANTHER" id="PTHR44068:SF11">
    <property type="entry name" value="GERANYL DIPHOSPHATE 2-C-METHYLTRANSFERASE"/>
    <property type="match status" value="1"/>
</dbReference>
<dbReference type="AlphaFoldDB" id="A0A1C4WGJ4"/>
<dbReference type="GO" id="GO:0008168">
    <property type="term" value="F:methyltransferase activity"/>
    <property type="evidence" value="ECO:0007669"/>
    <property type="project" value="UniProtKB-KW"/>
</dbReference>